<feature type="compositionally biased region" description="Polar residues" evidence="8">
    <location>
        <begin position="106"/>
        <end position="121"/>
    </location>
</feature>
<dbReference type="OrthoDB" id="6077919at2759"/>
<dbReference type="InterPro" id="IPR007219">
    <property type="entry name" value="XnlR_reg_dom"/>
</dbReference>
<comment type="caution">
    <text evidence="10">The sequence shown here is derived from an EMBL/GenBank/DDBJ whole genome shotgun (WGS) entry which is preliminary data.</text>
</comment>
<comment type="subcellular location">
    <subcellularLocation>
        <location evidence="1">Nucleus</location>
    </subcellularLocation>
</comment>
<proteinExistence type="predicted"/>
<evidence type="ECO:0000259" key="9">
    <source>
        <dbReference type="PROSITE" id="PS50157"/>
    </source>
</evidence>
<evidence type="ECO:0000256" key="7">
    <source>
        <dbReference type="PROSITE-ProRule" id="PRU00042"/>
    </source>
</evidence>
<name>A0A4U0U677_9PEZI</name>
<evidence type="ECO:0000313" key="11">
    <source>
        <dbReference type="Proteomes" id="UP000308549"/>
    </source>
</evidence>
<sequence length="787" mass="87016">MLDVALGSDVTYTRAEHLRRHQQNHKPGAFPCDISGCSRSFYREDLLARHKARHNDPLDPPTRRQSIASQTSGIDGSAAIPAQAVPSILPSVVDEHDTAFVADDLQQGSQPAAIHPSTTSRQSRKSGYLPLNELHPMAVSVIADGAYPGPVSFSGLWAQSPPYSPTGYDSPPYGLPHTNNLPYYSQPQFARGVDDSSVSFYGRHGASTAARSPMSAGSSTSFIAPQPGQGAHFASLPYVSSCSSSERGFSVPVQNVFSDQPYIQVCMDGSLKAISAKERDDKESGDLKIPTTVPTESTADTIFNELAFTNEQRYLAAYWTWIHPLYPILHKPTFHVDEASPLLRAAMLALGAYMLHNSTDMQNARIVHERCMKILQRRNINGSHTYRVCDTQAIVLIEIYAIFKARRPLLQLSKPFLEVYNMLANDHEALSHDTANDLQDSPMHYGSDVFDEFVDNSYGNLAAKCKHRLLLACYILDQHHAALFGRTRSTCMALPGISLPFPRPQMYWDALPEQQADIKYQHQLSGAPCYDEVFQAINAARGEEAHDAFRSQLILACIADPNNDTELLGHAAETYNCKSSILAAHESSPRTQMAYHTQMLCKDTPVRELLSVAGESWCMAEKLNSQSDYSHAQSVALEWAKAINISSEELPPVQQALQHARCIFSLHRKHPKSGLLFHEWAVYLAAVVYWARAYVASTSPRRRPRLSIPSPTQPRQSIHELDKTVYEIVIDGGKTLLNPSEARSLLLWAKAQIEKVDVPHNCGLTNGALDVLGKLATRGTEDGWFGS</sequence>
<dbReference type="Proteomes" id="UP000308549">
    <property type="component" value="Unassembled WGS sequence"/>
</dbReference>
<evidence type="ECO:0000256" key="4">
    <source>
        <dbReference type="ARBA" id="ARBA00022771"/>
    </source>
</evidence>
<evidence type="ECO:0000313" key="10">
    <source>
        <dbReference type="EMBL" id="TKA30680.1"/>
    </source>
</evidence>
<feature type="compositionally biased region" description="Polar residues" evidence="8">
    <location>
        <begin position="63"/>
        <end position="74"/>
    </location>
</feature>
<dbReference type="PANTHER" id="PTHR40626">
    <property type="entry name" value="MIP31509P"/>
    <property type="match status" value="1"/>
</dbReference>
<dbReference type="PANTHER" id="PTHR40626:SF11">
    <property type="entry name" value="ZINC FINGER PROTEIN YPR022C"/>
    <property type="match status" value="1"/>
</dbReference>
<dbReference type="PROSITE" id="PS00028">
    <property type="entry name" value="ZINC_FINGER_C2H2_1"/>
    <property type="match status" value="1"/>
</dbReference>
<dbReference type="GO" id="GO:0000981">
    <property type="term" value="F:DNA-binding transcription factor activity, RNA polymerase II-specific"/>
    <property type="evidence" value="ECO:0007669"/>
    <property type="project" value="InterPro"/>
</dbReference>
<evidence type="ECO:0000256" key="2">
    <source>
        <dbReference type="ARBA" id="ARBA00022723"/>
    </source>
</evidence>
<dbReference type="CDD" id="cd12148">
    <property type="entry name" value="fungal_TF_MHR"/>
    <property type="match status" value="1"/>
</dbReference>
<evidence type="ECO:0000256" key="5">
    <source>
        <dbReference type="ARBA" id="ARBA00022833"/>
    </source>
</evidence>
<dbReference type="GO" id="GO:0008270">
    <property type="term" value="F:zinc ion binding"/>
    <property type="evidence" value="ECO:0007669"/>
    <property type="project" value="UniProtKB-KW"/>
</dbReference>
<evidence type="ECO:0000256" key="1">
    <source>
        <dbReference type="ARBA" id="ARBA00004123"/>
    </source>
</evidence>
<dbReference type="AlphaFoldDB" id="A0A4U0U677"/>
<evidence type="ECO:0000256" key="3">
    <source>
        <dbReference type="ARBA" id="ARBA00022737"/>
    </source>
</evidence>
<dbReference type="GO" id="GO:0000785">
    <property type="term" value="C:chromatin"/>
    <property type="evidence" value="ECO:0007669"/>
    <property type="project" value="TreeGrafter"/>
</dbReference>
<dbReference type="Gene3D" id="3.30.160.60">
    <property type="entry name" value="Classic Zinc Finger"/>
    <property type="match status" value="1"/>
</dbReference>
<dbReference type="EMBL" id="NAJL01000010">
    <property type="protein sequence ID" value="TKA30680.1"/>
    <property type="molecule type" value="Genomic_DNA"/>
</dbReference>
<feature type="region of interest" description="Disordered" evidence="8">
    <location>
        <begin position="52"/>
        <end position="75"/>
    </location>
</feature>
<organism evidence="10 11">
    <name type="scientific">Salinomyces thailandicus</name>
    <dbReference type="NCBI Taxonomy" id="706561"/>
    <lineage>
        <taxon>Eukaryota</taxon>
        <taxon>Fungi</taxon>
        <taxon>Dikarya</taxon>
        <taxon>Ascomycota</taxon>
        <taxon>Pezizomycotina</taxon>
        <taxon>Dothideomycetes</taxon>
        <taxon>Dothideomycetidae</taxon>
        <taxon>Mycosphaerellales</taxon>
        <taxon>Teratosphaeriaceae</taxon>
        <taxon>Salinomyces</taxon>
    </lineage>
</organism>
<keyword evidence="6" id="KW-0539">Nucleus</keyword>
<keyword evidence="11" id="KW-1185">Reference proteome</keyword>
<reference evidence="10 11" key="1">
    <citation type="submission" date="2017-03" db="EMBL/GenBank/DDBJ databases">
        <title>Genomes of endolithic fungi from Antarctica.</title>
        <authorList>
            <person name="Coleine C."/>
            <person name="Masonjones S."/>
            <person name="Stajich J.E."/>
        </authorList>
    </citation>
    <scope>NUCLEOTIDE SEQUENCE [LARGE SCALE GENOMIC DNA]</scope>
    <source>
        <strain evidence="10 11">CCFEE 6315</strain>
    </source>
</reference>
<gene>
    <name evidence="10" type="ORF">B0A50_02400</name>
</gene>
<dbReference type="GO" id="GO:0005634">
    <property type="term" value="C:nucleus"/>
    <property type="evidence" value="ECO:0007669"/>
    <property type="project" value="UniProtKB-SubCell"/>
</dbReference>
<evidence type="ECO:0000256" key="6">
    <source>
        <dbReference type="ARBA" id="ARBA00023242"/>
    </source>
</evidence>
<dbReference type="InterPro" id="IPR051059">
    <property type="entry name" value="VerF-like"/>
</dbReference>
<keyword evidence="3" id="KW-0677">Repeat</keyword>
<feature type="domain" description="C2H2-type" evidence="9">
    <location>
        <begin position="30"/>
        <end position="59"/>
    </location>
</feature>
<keyword evidence="2" id="KW-0479">Metal-binding</keyword>
<evidence type="ECO:0000256" key="8">
    <source>
        <dbReference type="SAM" id="MobiDB-lite"/>
    </source>
</evidence>
<dbReference type="Pfam" id="PF04082">
    <property type="entry name" value="Fungal_trans"/>
    <property type="match status" value="1"/>
</dbReference>
<dbReference type="GO" id="GO:0006351">
    <property type="term" value="P:DNA-templated transcription"/>
    <property type="evidence" value="ECO:0007669"/>
    <property type="project" value="InterPro"/>
</dbReference>
<keyword evidence="5" id="KW-0862">Zinc</keyword>
<dbReference type="PROSITE" id="PS50157">
    <property type="entry name" value="ZINC_FINGER_C2H2_2"/>
    <property type="match status" value="1"/>
</dbReference>
<keyword evidence="4 7" id="KW-0863">Zinc-finger</keyword>
<dbReference type="InterPro" id="IPR013087">
    <property type="entry name" value="Znf_C2H2_type"/>
</dbReference>
<feature type="region of interest" description="Disordered" evidence="8">
    <location>
        <begin position="105"/>
        <end position="125"/>
    </location>
</feature>
<accession>A0A4U0U677</accession>
<protein>
    <recommendedName>
        <fullName evidence="9">C2H2-type domain-containing protein</fullName>
    </recommendedName>
</protein>
<dbReference type="GO" id="GO:0000978">
    <property type="term" value="F:RNA polymerase II cis-regulatory region sequence-specific DNA binding"/>
    <property type="evidence" value="ECO:0007669"/>
    <property type="project" value="InterPro"/>
</dbReference>